<accession>A0A8S3K3E5</accession>
<dbReference type="Proteomes" id="UP000676336">
    <property type="component" value="Unassembled WGS sequence"/>
</dbReference>
<organism evidence="1 2">
    <name type="scientific">Rotaria magnacalcarata</name>
    <dbReference type="NCBI Taxonomy" id="392030"/>
    <lineage>
        <taxon>Eukaryota</taxon>
        <taxon>Metazoa</taxon>
        <taxon>Spiralia</taxon>
        <taxon>Gnathifera</taxon>
        <taxon>Rotifera</taxon>
        <taxon>Eurotatoria</taxon>
        <taxon>Bdelloidea</taxon>
        <taxon>Philodinida</taxon>
        <taxon>Philodinidae</taxon>
        <taxon>Rotaria</taxon>
    </lineage>
</organism>
<comment type="caution">
    <text evidence="1">The sequence shown here is derived from an EMBL/GenBank/DDBJ whole genome shotgun (WGS) entry which is preliminary data.</text>
</comment>
<dbReference type="EMBL" id="CAJOBI010358805">
    <property type="protein sequence ID" value="CAF5225219.1"/>
    <property type="molecule type" value="Genomic_DNA"/>
</dbReference>
<proteinExistence type="predicted"/>
<evidence type="ECO:0000313" key="1">
    <source>
        <dbReference type="EMBL" id="CAF5225219.1"/>
    </source>
</evidence>
<protein>
    <submittedName>
        <fullName evidence="1">Uncharacterized protein</fullName>
    </submittedName>
</protein>
<feature type="non-terminal residue" evidence="1">
    <location>
        <position position="1"/>
    </location>
</feature>
<gene>
    <name evidence="1" type="ORF">SMN809_LOCUS84187</name>
</gene>
<name>A0A8S3K3E5_9BILA</name>
<evidence type="ECO:0000313" key="2">
    <source>
        <dbReference type="Proteomes" id="UP000676336"/>
    </source>
</evidence>
<reference evidence="1" key="1">
    <citation type="submission" date="2021-02" db="EMBL/GenBank/DDBJ databases">
        <authorList>
            <person name="Nowell W R."/>
        </authorList>
    </citation>
    <scope>NUCLEOTIDE SEQUENCE</scope>
</reference>
<sequence length="152" mass="17106">DGSDLWVDHDCPSAYLRNGIFECTEYACPPDKGRFPCGDGQCVEDFDKCQNGRHILLAQSLSVQGHLPYDCWIAVVCLSKITDQVNGVSCEQFVNLSQVLRGLETCKFPVQFPTIPVLLGHVRLLYHPKQTLNISLESALMPDYKFDLSIWL</sequence>
<dbReference type="AlphaFoldDB" id="A0A8S3K3E5"/>